<gene>
    <name evidence="2" type="ORF">FB559_1528</name>
</gene>
<evidence type="ECO:0000313" key="3">
    <source>
        <dbReference type="Proteomes" id="UP000316096"/>
    </source>
</evidence>
<dbReference type="AlphaFoldDB" id="A0A543CFX8"/>
<keyword evidence="1" id="KW-1133">Transmembrane helix</keyword>
<reference evidence="2 3" key="1">
    <citation type="submission" date="2019-06" db="EMBL/GenBank/DDBJ databases">
        <title>Sequencing the genomes of 1000 actinobacteria strains.</title>
        <authorList>
            <person name="Klenk H.-P."/>
        </authorList>
    </citation>
    <scope>NUCLEOTIDE SEQUENCE [LARGE SCALE GENOMIC DNA]</scope>
    <source>
        <strain evidence="2 3">DSM 102200</strain>
    </source>
</reference>
<dbReference type="EMBL" id="VFOZ01000001">
    <property type="protein sequence ID" value="TQL96011.1"/>
    <property type="molecule type" value="Genomic_DNA"/>
</dbReference>
<keyword evidence="3" id="KW-1185">Reference proteome</keyword>
<protein>
    <submittedName>
        <fullName evidence="2">Uncharacterized protein</fullName>
    </submittedName>
</protein>
<evidence type="ECO:0000313" key="2">
    <source>
        <dbReference type="EMBL" id="TQL96011.1"/>
    </source>
</evidence>
<accession>A0A543CFX8</accession>
<keyword evidence="1" id="KW-0472">Membrane</keyword>
<dbReference type="Proteomes" id="UP000316096">
    <property type="component" value="Unassembled WGS sequence"/>
</dbReference>
<name>A0A543CFX8_9ACTN</name>
<proteinExistence type="predicted"/>
<dbReference type="RefSeq" id="WP_141954713.1">
    <property type="nucleotide sequence ID" value="NZ_VFOZ01000001.1"/>
</dbReference>
<comment type="caution">
    <text evidence="2">The sequence shown here is derived from an EMBL/GenBank/DDBJ whole genome shotgun (WGS) entry which is preliminary data.</text>
</comment>
<keyword evidence="1" id="KW-0812">Transmembrane</keyword>
<sequence length="65" mass="7201">MQENYVSVQGSTSATLVIILIIVIVLRRRRMPAVVCQAVPGLIGVIATTVRLRRLVTRQTLQQLS</sequence>
<feature type="transmembrane region" description="Helical" evidence="1">
    <location>
        <begin position="6"/>
        <end position="26"/>
    </location>
</feature>
<organism evidence="2 3">
    <name type="scientific">Actinoallomurus bryophytorum</name>
    <dbReference type="NCBI Taxonomy" id="1490222"/>
    <lineage>
        <taxon>Bacteria</taxon>
        <taxon>Bacillati</taxon>
        <taxon>Actinomycetota</taxon>
        <taxon>Actinomycetes</taxon>
        <taxon>Streptosporangiales</taxon>
        <taxon>Thermomonosporaceae</taxon>
        <taxon>Actinoallomurus</taxon>
    </lineage>
</organism>
<evidence type="ECO:0000256" key="1">
    <source>
        <dbReference type="SAM" id="Phobius"/>
    </source>
</evidence>